<dbReference type="EMBL" id="JAMPLM010000007">
    <property type="protein sequence ID" value="MEP1058774.1"/>
    <property type="molecule type" value="Genomic_DNA"/>
</dbReference>
<feature type="compositionally biased region" description="Polar residues" evidence="1">
    <location>
        <begin position="44"/>
        <end position="54"/>
    </location>
</feature>
<comment type="caution">
    <text evidence="3">The sequence shown here is derived from an EMBL/GenBank/DDBJ whole genome shotgun (WGS) entry which is preliminary data.</text>
</comment>
<protein>
    <recommendedName>
        <fullName evidence="5">DUF4148 domain-containing protein</fullName>
    </recommendedName>
</protein>
<reference evidence="3 4" key="1">
    <citation type="submission" date="2022-04" db="EMBL/GenBank/DDBJ databases">
        <title>Positive selection, recombination, and allopatry shape intraspecific diversity of widespread and dominant cyanobacteria.</title>
        <authorList>
            <person name="Wei J."/>
            <person name="Shu W."/>
            <person name="Hu C."/>
        </authorList>
    </citation>
    <scope>NUCLEOTIDE SEQUENCE [LARGE SCALE GENOMIC DNA]</scope>
    <source>
        <strain evidence="3 4">AS-A4</strain>
    </source>
</reference>
<feature type="signal peptide" evidence="2">
    <location>
        <begin position="1"/>
        <end position="34"/>
    </location>
</feature>
<keyword evidence="2" id="KW-0732">Signal</keyword>
<evidence type="ECO:0000256" key="2">
    <source>
        <dbReference type="SAM" id="SignalP"/>
    </source>
</evidence>
<feature type="compositionally biased region" description="Polar residues" evidence="1">
    <location>
        <begin position="78"/>
        <end position="94"/>
    </location>
</feature>
<evidence type="ECO:0008006" key="5">
    <source>
        <dbReference type="Google" id="ProtNLM"/>
    </source>
</evidence>
<evidence type="ECO:0000313" key="4">
    <source>
        <dbReference type="Proteomes" id="UP001476950"/>
    </source>
</evidence>
<feature type="chain" id="PRO_5045806748" description="DUF4148 domain-containing protein" evidence="2">
    <location>
        <begin position="35"/>
        <end position="128"/>
    </location>
</feature>
<organism evidence="3 4">
    <name type="scientific">Stenomitos frigidus AS-A4</name>
    <dbReference type="NCBI Taxonomy" id="2933935"/>
    <lineage>
        <taxon>Bacteria</taxon>
        <taxon>Bacillati</taxon>
        <taxon>Cyanobacteriota</taxon>
        <taxon>Cyanophyceae</taxon>
        <taxon>Leptolyngbyales</taxon>
        <taxon>Leptolyngbyaceae</taxon>
        <taxon>Stenomitos</taxon>
    </lineage>
</organism>
<proteinExistence type="predicted"/>
<evidence type="ECO:0000256" key="1">
    <source>
        <dbReference type="SAM" id="MobiDB-lite"/>
    </source>
</evidence>
<keyword evidence="4" id="KW-1185">Reference proteome</keyword>
<evidence type="ECO:0000313" key="3">
    <source>
        <dbReference type="EMBL" id="MEP1058774.1"/>
    </source>
</evidence>
<feature type="region of interest" description="Disordered" evidence="1">
    <location>
        <begin position="36"/>
        <end position="66"/>
    </location>
</feature>
<gene>
    <name evidence="3" type="ORF">NDI38_10025</name>
</gene>
<dbReference type="Proteomes" id="UP001476950">
    <property type="component" value="Unassembled WGS sequence"/>
</dbReference>
<accession>A0ABV0KHQ5</accession>
<name>A0ABV0KHQ5_9CYAN</name>
<sequence length="128" mass="13636">MNISTMYTRKLTQITLSLTAVIGLVAGLAQSASAEQVDVAQPQDIFQDQQNNDPFSGRGGNQAGSVMDLVHRAQQAGSLSYEDFQSQQQENLDSATAGFREAQKKRLSGSQTPPVVTPSPAPTSQSPL</sequence>
<feature type="region of interest" description="Disordered" evidence="1">
    <location>
        <begin position="78"/>
        <end position="128"/>
    </location>
</feature>